<evidence type="ECO:0000313" key="2">
    <source>
        <dbReference type="Proteomes" id="UP000237271"/>
    </source>
</evidence>
<evidence type="ECO:0000313" key="1">
    <source>
        <dbReference type="EMBL" id="POM69517.1"/>
    </source>
</evidence>
<dbReference type="EMBL" id="NCKW01007855">
    <property type="protein sequence ID" value="POM69517.1"/>
    <property type="molecule type" value="Genomic_DNA"/>
</dbReference>
<comment type="caution">
    <text evidence="1">The sequence shown here is derived from an EMBL/GenBank/DDBJ whole genome shotgun (WGS) entry which is preliminary data.</text>
</comment>
<accession>A0A2P4XVD9</accession>
<protein>
    <submittedName>
        <fullName evidence="1">Uncharacterized protein</fullName>
    </submittedName>
</protein>
<keyword evidence="2" id="KW-1185">Reference proteome</keyword>
<name>A0A2P4XVD9_9STRA</name>
<organism evidence="1 2">
    <name type="scientific">Phytophthora palmivora</name>
    <dbReference type="NCBI Taxonomy" id="4796"/>
    <lineage>
        <taxon>Eukaryota</taxon>
        <taxon>Sar</taxon>
        <taxon>Stramenopiles</taxon>
        <taxon>Oomycota</taxon>
        <taxon>Peronosporomycetes</taxon>
        <taxon>Peronosporales</taxon>
        <taxon>Peronosporaceae</taxon>
        <taxon>Phytophthora</taxon>
    </lineage>
</organism>
<sequence>MYARNQQEYNDAKGCFHNQQAYSSKGGAAGDVSRRKATALPMACRYLVEEISAVKENEKPVMVY</sequence>
<proteinExistence type="predicted"/>
<gene>
    <name evidence="1" type="ORF">PHPALM_14192</name>
</gene>
<reference evidence="1 2" key="1">
    <citation type="journal article" date="2017" name="Genome Biol. Evol.">
        <title>Phytophthora megakarya and P. palmivora, closely related causal agents of cacao black pod rot, underwent increases in genome sizes and gene numbers by different mechanisms.</title>
        <authorList>
            <person name="Ali S.S."/>
            <person name="Shao J."/>
            <person name="Lary D.J."/>
            <person name="Kronmiller B."/>
            <person name="Shen D."/>
            <person name="Strem M.D."/>
            <person name="Amoako-Attah I."/>
            <person name="Akrofi A.Y."/>
            <person name="Begoude B.A."/>
            <person name="Ten Hoopen G.M."/>
            <person name="Coulibaly K."/>
            <person name="Kebe B.I."/>
            <person name="Melnick R.L."/>
            <person name="Guiltinan M.J."/>
            <person name="Tyler B.M."/>
            <person name="Meinhardt L.W."/>
            <person name="Bailey B.A."/>
        </authorList>
    </citation>
    <scope>NUCLEOTIDE SEQUENCE [LARGE SCALE GENOMIC DNA]</scope>
    <source>
        <strain evidence="2">sbr112.9</strain>
    </source>
</reference>
<dbReference type="Proteomes" id="UP000237271">
    <property type="component" value="Unassembled WGS sequence"/>
</dbReference>
<dbReference type="AlphaFoldDB" id="A0A2P4XVD9"/>